<dbReference type="UniPathway" id="UPA00545">
    <property type="reaction ID" value="UER00823"/>
</dbReference>
<evidence type="ECO:0000259" key="9">
    <source>
        <dbReference type="Pfam" id="PF01095"/>
    </source>
</evidence>
<dbReference type="Gene3D" id="2.160.20.10">
    <property type="entry name" value="Single-stranded right-handed beta-helix, Pectin lyase-like"/>
    <property type="match status" value="1"/>
</dbReference>
<dbReference type="InterPro" id="IPR011050">
    <property type="entry name" value="Pectin_lyase_fold/virulence"/>
</dbReference>
<organism evidence="10 11">
    <name type="scientific">Cannabis sativa</name>
    <name type="common">Hemp</name>
    <name type="synonym">Marijuana</name>
    <dbReference type="NCBI Taxonomy" id="3483"/>
    <lineage>
        <taxon>Eukaryota</taxon>
        <taxon>Viridiplantae</taxon>
        <taxon>Streptophyta</taxon>
        <taxon>Embryophyta</taxon>
        <taxon>Tracheophyta</taxon>
        <taxon>Spermatophyta</taxon>
        <taxon>Magnoliopsida</taxon>
        <taxon>eudicotyledons</taxon>
        <taxon>Gunneridae</taxon>
        <taxon>Pentapetalae</taxon>
        <taxon>rosids</taxon>
        <taxon>fabids</taxon>
        <taxon>Rosales</taxon>
        <taxon>Cannabaceae</taxon>
        <taxon>Cannabis</taxon>
    </lineage>
</organism>
<accession>A0A7J6GA04</accession>
<gene>
    <name evidence="10" type="ORF">F8388_023669</name>
</gene>
<evidence type="ECO:0000256" key="1">
    <source>
        <dbReference type="ARBA" id="ARBA00004191"/>
    </source>
</evidence>
<evidence type="ECO:0000313" key="10">
    <source>
        <dbReference type="EMBL" id="KAF4379652.1"/>
    </source>
</evidence>
<evidence type="ECO:0000313" key="11">
    <source>
        <dbReference type="Proteomes" id="UP000525078"/>
    </source>
</evidence>
<dbReference type="SUPFAM" id="SSF51126">
    <property type="entry name" value="Pectin lyase-like"/>
    <property type="match status" value="1"/>
</dbReference>
<comment type="pathway">
    <text evidence="2">Glycan metabolism; pectin degradation; 2-dehydro-3-deoxy-D-gluconate from pectin: step 1/5.</text>
</comment>
<comment type="subcellular location">
    <subcellularLocation>
        <location evidence="1">Secreted</location>
        <location evidence="1">Cell wall</location>
    </subcellularLocation>
</comment>
<evidence type="ECO:0000256" key="7">
    <source>
        <dbReference type="ARBA" id="ARBA00023085"/>
    </source>
</evidence>
<protein>
    <recommendedName>
        <fullName evidence="4">pectinesterase</fullName>
        <ecNumber evidence="4">3.1.1.11</ecNumber>
    </recommendedName>
</protein>
<keyword evidence="7" id="KW-0063">Aspartyl esterase</keyword>
<evidence type="ECO:0000256" key="3">
    <source>
        <dbReference type="ARBA" id="ARBA00008891"/>
    </source>
</evidence>
<keyword evidence="6" id="KW-0378">Hydrolase</keyword>
<evidence type="ECO:0000256" key="5">
    <source>
        <dbReference type="ARBA" id="ARBA00022512"/>
    </source>
</evidence>
<dbReference type="PANTHER" id="PTHR31321:SF126">
    <property type="entry name" value="PECTINESTERASE"/>
    <property type="match status" value="1"/>
</dbReference>
<keyword evidence="5" id="KW-0964">Secreted</keyword>
<evidence type="ECO:0000256" key="8">
    <source>
        <dbReference type="SAM" id="MobiDB-lite"/>
    </source>
</evidence>
<dbReference type="EC" id="3.1.1.11" evidence="4"/>
<evidence type="ECO:0000256" key="6">
    <source>
        <dbReference type="ARBA" id="ARBA00022801"/>
    </source>
</evidence>
<proteinExistence type="inferred from homology"/>
<comment type="caution">
    <text evidence="10">The sequence shown here is derived from an EMBL/GenBank/DDBJ whole genome shotgun (WGS) entry which is preliminary data.</text>
</comment>
<dbReference type="InterPro" id="IPR012334">
    <property type="entry name" value="Pectin_lyas_fold"/>
</dbReference>
<feature type="domain" description="Pectinesterase catalytic" evidence="9">
    <location>
        <begin position="28"/>
        <end position="67"/>
    </location>
</feature>
<dbReference type="GO" id="GO:0042545">
    <property type="term" value="P:cell wall modification"/>
    <property type="evidence" value="ECO:0007669"/>
    <property type="project" value="InterPro"/>
</dbReference>
<dbReference type="Pfam" id="PF01095">
    <property type="entry name" value="Pectinesterase"/>
    <property type="match status" value="1"/>
</dbReference>
<feature type="region of interest" description="Disordered" evidence="8">
    <location>
        <begin position="1"/>
        <end position="23"/>
    </location>
</feature>
<dbReference type="Proteomes" id="UP000525078">
    <property type="component" value="Unassembled WGS sequence"/>
</dbReference>
<keyword evidence="5" id="KW-0134">Cell wall</keyword>
<evidence type="ECO:0000256" key="2">
    <source>
        <dbReference type="ARBA" id="ARBA00005184"/>
    </source>
</evidence>
<comment type="similarity">
    <text evidence="3">Belongs to the pectinesterase family.</text>
</comment>
<dbReference type="PANTHER" id="PTHR31321">
    <property type="entry name" value="ACYL-COA THIOESTER HYDROLASE YBHC-RELATED"/>
    <property type="match status" value="1"/>
</dbReference>
<dbReference type="EMBL" id="JAATIP010000068">
    <property type="protein sequence ID" value="KAF4379652.1"/>
    <property type="molecule type" value="Genomic_DNA"/>
</dbReference>
<evidence type="ECO:0000256" key="4">
    <source>
        <dbReference type="ARBA" id="ARBA00013229"/>
    </source>
</evidence>
<sequence>MENKNEKKEKKKKTLYNSSPLPKGKLNGEQAVAMRISGDKAAFHNCKFVGFQDTLCDDKGRHFFSDCYG</sequence>
<dbReference type="AlphaFoldDB" id="A0A7J6GA04"/>
<name>A0A7J6GA04_CANSA</name>
<dbReference type="GO" id="GO:0045490">
    <property type="term" value="P:pectin catabolic process"/>
    <property type="evidence" value="ECO:0007669"/>
    <property type="project" value="UniProtKB-UniPathway"/>
</dbReference>
<dbReference type="GO" id="GO:0030599">
    <property type="term" value="F:pectinesterase activity"/>
    <property type="evidence" value="ECO:0007669"/>
    <property type="project" value="UniProtKB-EC"/>
</dbReference>
<reference evidence="10 11" key="1">
    <citation type="journal article" date="2020" name="bioRxiv">
        <title>Sequence and annotation of 42 cannabis genomes reveals extensive copy number variation in cannabinoid synthesis and pathogen resistance genes.</title>
        <authorList>
            <person name="Mckernan K.J."/>
            <person name="Helbert Y."/>
            <person name="Kane L.T."/>
            <person name="Ebling H."/>
            <person name="Zhang L."/>
            <person name="Liu B."/>
            <person name="Eaton Z."/>
            <person name="Mclaughlin S."/>
            <person name="Kingan S."/>
            <person name="Baybayan P."/>
            <person name="Concepcion G."/>
            <person name="Jordan M."/>
            <person name="Riva A."/>
            <person name="Barbazuk W."/>
            <person name="Harkins T."/>
        </authorList>
    </citation>
    <scope>NUCLEOTIDE SEQUENCE [LARGE SCALE GENOMIC DNA]</scope>
    <source>
        <strain evidence="11">cv. Jamaican Lion 4</strain>
        <tissue evidence="10">Leaf</tissue>
    </source>
</reference>
<dbReference type="InterPro" id="IPR000070">
    <property type="entry name" value="Pectinesterase_cat"/>
</dbReference>